<reference evidence="2" key="1">
    <citation type="submission" date="2020-06" db="EMBL/GenBank/DDBJ databases">
        <title>Complete genome sequences of Providencia rettgeri bacteriophages PibeRecoleta, Stilesk and PatoteraRojo.</title>
        <authorList>
            <person name="Batinovic S."/>
            <person name="Chan H.T."/>
            <person name="Stiles J."/>
            <person name="Petrovski S."/>
        </authorList>
    </citation>
    <scope>NUCLEOTIDE SEQUENCE [LARGE SCALE GENOMIC DNA]</scope>
</reference>
<dbReference type="InterPro" id="IPR009901">
    <property type="entry name" value="Phage_VT1-Sakai_H0025"/>
</dbReference>
<dbReference type="Proteomes" id="UP000515430">
    <property type="component" value="Segment"/>
</dbReference>
<dbReference type="GeneID" id="62682436"/>
<name>A0A7G5B0U4_9CAUD</name>
<sequence length="202" mass="22736">MTKSKTVAKKPAGTKTVTAAEVRTRRSNSNDVETEAMLFQGANITQLSKLFGMEKRDITPKIIDVFPIGKRGGYDIYSVKEVAPYLVKPLYDVENYIRRMSFKDLPKELSKEFWAGQRAKQEFDIKAGNLWSTEQVIEKFGDAVKVLRMGMLLIPDTLARQAGLTEAQRTVVQSSVDSMLTDLANSLIKSFEEDTEDDDDEV</sequence>
<dbReference type="EMBL" id="MT675124">
    <property type="protein sequence ID" value="QMV29917.1"/>
    <property type="molecule type" value="Genomic_DNA"/>
</dbReference>
<evidence type="ECO:0000313" key="2">
    <source>
        <dbReference type="Proteomes" id="UP000515430"/>
    </source>
</evidence>
<proteinExistence type="predicted"/>
<organism evidence="1 2">
    <name type="scientific">Providencia phage vB_PreS-PibeRecoleta</name>
    <dbReference type="NCBI Taxonomy" id="2761109"/>
    <lineage>
        <taxon>Viruses</taxon>
        <taxon>Duplodnaviria</taxon>
        <taxon>Heunggongvirae</taxon>
        <taxon>Uroviricota</taxon>
        <taxon>Caudoviricetes</taxon>
        <taxon>Casjensviridae</taxon>
        <taxon>Redjacvirus</taxon>
        <taxon>Redjacvirus piberecoleta</taxon>
    </lineage>
</organism>
<dbReference type="Pfam" id="PF07278">
    <property type="entry name" value="DUF1441"/>
    <property type="match status" value="1"/>
</dbReference>
<evidence type="ECO:0000313" key="1">
    <source>
        <dbReference type="EMBL" id="QMV29917.1"/>
    </source>
</evidence>
<dbReference type="RefSeq" id="YP_009999802.1">
    <property type="nucleotide sequence ID" value="NC_053009.1"/>
</dbReference>
<protein>
    <submittedName>
        <fullName evidence="1">Terminase small subunit</fullName>
    </submittedName>
</protein>
<keyword evidence="2" id="KW-1185">Reference proteome</keyword>
<dbReference type="KEGG" id="vg:62682436"/>
<accession>A0A7G5B0U4</accession>